<dbReference type="EMBL" id="LODT01000006">
    <property type="protein sequence ID" value="KYR01597.1"/>
    <property type="molecule type" value="Genomic_DNA"/>
</dbReference>
<accession>A0A152A6A3</accession>
<dbReference type="OMA" id="PENPNWC"/>
<name>A0A152A6A3_TIELA</name>
<evidence type="ECO:0000259" key="1">
    <source>
        <dbReference type="PROSITE" id="PS50904"/>
    </source>
</evidence>
<dbReference type="InterPro" id="IPR006797">
    <property type="entry name" value="PRELI/MSF1_dom"/>
</dbReference>
<dbReference type="PROSITE" id="PS50904">
    <property type="entry name" value="PRELI_MSF1"/>
    <property type="match status" value="1"/>
</dbReference>
<organism evidence="2 3">
    <name type="scientific">Tieghemostelium lacteum</name>
    <name type="common">Slime mold</name>
    <name type="synonym">Dictyostelium lacteum</name>
    <dbReference type="NCBI Taxonomy" id="361077"/>
    <lineage>
        <taxon>Eukaryota</taxon>
        <taxon>Amoebozoa</taxon>
        <taxon>Evosea</taxon>
        <taxon>Eumycetozoa</taxon>
        <taxon>Dictyostelia</taxon>
        <taxon>Dictyosteliales</taxon>
        <taxon>Raperosteliaceae</taxon>
        <taxon>Tieghemostelium</taxon>
    </lineage>
</organism>
<comment type="caution">
    <text evidence="2">The sequence shown here is derived from an EMBL/GenBank/DDBJ whole genome shotgun (WGS) entry which is preliminary data.</text>
</comment>
<dbReference type="Proteomes" id="UP000076078">
    <property type="component" value="Unassembled WGS sequence"/>
</dbReference>
<dbReference type="STRING" id="361077.A0A152A6A3"/>
<dbReference type="AlphaFoldDB" id="A0A152A6A3"/>
<keyword evidence="3" id="KW-1185">Reference proteome</keyword>
<evidence type="ECO:0000313" key="3">
    <source>
        <dbReference type="Proteomes" id="UP000076078"/>
    </source>
</evidence>
<feature type="domain" description="PRELI/MSF1" evidence="1">
    <location>
        <begin position="1"/>
        <end position="175"/>
    </location>
</feature>
<sequence length="208" mass="24571">MVATHSFQPYTYEVPLEVYMQIYNKRFPQHKLFPFILDSQVVEHIVEENGNEKSIRKTKLDIDAPGWFKSIFNIHHSIFIEESYYDKAERKVIIKTTNETLNTKAKLEDITVYSVHKENPNWCQFTQTGNVQLLVSVFGFQKKIENYVLDLYSSRYDESRKLDLQMIEQYKDELMANYLKQQQEQQTNTQPILSITTETNIQPNTIAS</sequence>
<dbReference type="InterPro" id="IPR037365">
    <property type="entry name" value="Slowmo/Ups"/>
</dbReference>
<protein>
    <recommendedName>
        <fullName evidence="1">PRELI/MSF1 domain-containing protein</fullName>
    </recommendedName>
</protein>
<dbReference type="Pfam" id="PF04707">
    <property type="entry name" value="PRELI"/>
    <property type="match status" value="1"/>
</dbReference>
<evidence type="ECO:0000313" key="2">
    <source>
        <dbReference type="EMBL" id="KYR01597.1"/>
    </source>
</evidence>
<dbReference type="GO" id="GO:0005758">
    <property type="term" value="C:mitochondrial intermembrane space"/>
    <property type="evidence" value="ECO:0007669"/>
    <property type="project" value="InterPro"/>
</dbReference>
<dbReference type="PANTHER" id="PTHR11158">
    <property type="entry name" value="MSF1/PX19 RELATED"/>
    <property type="match status" value="1"/>
</dbReference>
<proteinExistence type="predicted"/>
<reference evidence="2 3" key="1">
    <citation type="submission" date="2015-12" db="EMBL/GenBank/DDBJ databases">
        <title>Dictyostelia acquired genes for synthesis and detection of signals that induce cell-type specialization by lateral gene transfer from prokaryotes.</title>
        <authorList>
            <person name="Gloeckner G."/>
            <person name="Schaap P."/>
        </authorList>
    </citation>
    <scope>NUCLEOTIDE SEQUENCE [LARGE SCALE GENOMIC DNA]</scope>
    <source>
        <strain evidence="2 3">TK</strain>
    </source>
</reference>
<dbReference type="InParanoid" id="A0A152A6A3"/>
<dbReference type="OrthoDB" id="30289at2759"/>
<gene>
    <name evidence="2" type="ORF">DLAC_01597</name>
</gene>